<evidence type="ECO:0000313" key="2">
    <source>
        <dbReference type="Proteomes" id="UP000789920"/>
    </source>
</evidence>
<organism evidence="1 2">
    <name type="scientific">Racocetra persica</name>
    <dbReference type="NCBI Taxonomy" id="160502"/>
    <lineage>
        <taxon>Eukaryota</taxon>
        <taxon>Fungi</taxon>
        <taxon>Fungi incertae sedis</taxon>
        <taxon>Mucoromycota</taxon>
        <taxon>Glomeromycotina</taxon>
        <taxon>Glomeromycetes</taxon>
        <taxon>Diversisporales</taxon>
        <taxon>Gigasporaceae</taxon>
        <taxon>Racocetra</taxon>
    </lineage>
</organism>
<sequence length="365" mass="39820">VASISDSNYIRIELFKKELTSPEKKRALITMKYSKLFGRDTIIPLINELNIDFSYYSSIIIGGQNFTVCPDTGSSDLWVPGIQCNSSQCGTHNRFDPSKSSTFVPLPNNFSISYGTGTTISGSKGQDTVIFGGISITNLTFGMATVDGFNTIYEEDGILGLTRQTGQLSNPGIIQRIKDLKMLNQTILGFHLARYKLNNTDQSFLNIGGLDVNAYIGNIVYNNLVNQTQFPGTWMISLSDAQVDGVSIGGINSLALIDTGTPNIIGHINQISKIYSMIPGSSSNNGIWSIPCNTTSVVSLVFNNISYKISPTELIRTPNPSGSMCVSEIQGGQYNMWVVGVTFLSNVYSVFDYDNLKIGFAESKF</sequence>
<comment type="caution">
    <text evidence="1">The sequence shown here is derived from an EMBL/GenBank/DDBJ whole genome shotgun (WGS) entry which is preliminary data.</text>
</comment>
<proteinExistence type="predicted"/>
<name>A0ACA9QT49_9GLOM</name>
<dbReference type="EMBL" id="CAJVQC010036399">
    <property type="protein sequence ID" value="CAG8761269.1"/>
    <property type="molecule type" value="Genomic_DNA"/>
</dbReference>
<accession>A0ACA9QT49</accession>
<feature type="non-terminal residue" evidence="1">
    <location>
        <position position="1"/>
    </location>
</feature>
<protein>
    <submittedName>
        <fullName evidence="1">25414_t:CDS:1</fullName>
    </submittedName>
</protein>
<gene>
    <name evidence="1" type="ORF">RPERSI_LOCUS15256</name>
</gene>
<keyword evidence="2" id="KW-1185">Reference proteome</keyword>
<reference evidence="1" key="1">
    <citation type="submission" date="2021-06" db="EMBL/GenBank/DDBJ databases">
        <authorList>
            <person name="Kallberg Y."/>
            <person name="Tangrot J."/>
            <person name="Rosling A."/>
        </authorList>
    </citation>
    <scope>NUCLEOTIDE SEQUENCE</scope>
    <source>
        <strain evidence="1">MA461A</strain>
    </source>
</reference>
<evidence type="ECO:0000313" key="1">
    <source>
        <dbReference type="EMBL" id="CAG8761269.1"/>
    </source>
</evidence>
<dbReference type="Proteomes" id="UP000789920">
    <property type="component" value="Unassembled WGS sequence"/>
</dbReference>